<accession>A0ABQ9G6W8</accession>
<organism evidence="1 2">
    <name type="scientific">Dryococelus australis</name>
    <dbReference type="NCBI Taxonomy" id="614101"/>
    <lineage>
        <taxon>Eukaryota</taxon>
        <taxon>Metazoa</taxon>
        <taxon>Ecdysozoa</taxon>
        <taxon>Arthropoda</taxon>
        <taxon>Hexapoda</taxon>
        <taxon>Insecta</taxon>
        <taxon>Pterygota</taxon>
        <taxon>Neoptera</taxon>
        <taxon>Polyneoptera</taxon>
        <taxon>Phasmatodea</taxon>
        <taxon>Verophasmatodea</taxon>
        <taxon>Anareolatae</taxon>
        <taxon>Phasmatidae</taxon>
        <taxon>Eurycanthinae</taxon>
        <taxon>Dryococelus</taxon>
    </lineage>
</organism>
<keyword evidence="2" id="KW-1185">Reference proteome</keyword>
<dbReference type="PANTHER" id="PTHR45749">
    <property type="match status" value="1"/>
</dbReference>
<proteinExistence type="predicted"/>
<evidence type="ECO:0008006" key="3">
    <source>
        <dbReference type="Google" id="ProtNLM"/>
    </source>
</evidence>
<dbReference type="EMBL" id="JARBHB010000015">
    <property type="protein sequence ID" value="KAJ8868194.1"/>
    <property type="molecule type" value="Genomic_DNA"/>
</dbReference>
<dbReference type="Proteomes" id="UP001159363">
    <property type="component" value="Chromosome 14"/>
</dbReference>
<evidence type="ECO:0000313" key="1">
    <source>
        <dbReference type="EMBL" id="KAJ8868194.1"/>
    </source>
</evidence>
<protein>
    <recommendedName>
        <fullName evidence="3">DUF4371 domain-containing protein</fullName>
    </recommendedName>
</protein>
<gene>
    <name evidence="1" type="ORF">PR048_032003</name>
</gene>
<sequence length="338" mass="38346">MKKIAKSCHMTDFIKFKTSSSAAPKNNDEETPEDVAKYWREVLRILISVIVFISVRRLAFRTKNQTLGSQRNCNYLGLLKLIAEYDNFLSNRIKKHGYSGIGHTKYLSSTICEEVMQLIGEQVFNEVYISNQVVKVLCHNDEGHVDQLTFIFRYLEEHIPVEIFVTCMPNQGYKAKEMFQGLSKFLKKDDINIKNCHGQSCDNTSSMSWKYNGLQALVLAENNLGVWVPCTGHSLNPVVQAAAECCLIAEKDKEESGISCVTALSLHNKMSMMEMGLCTLFWDDILGQVNETSENLQNHRVDMNTGTLALASLTSFIRTTWKIFEEYEVKSAELSDCT</sequence>
<comment type="caution">
    <text evidence="1">The sequence shown here is derived from an EMBL/GenBank/DDBJ whole genome shotgun (WGS) entry which is preliminary data.</text>
</comment>
<evidence type="ECO:0000313" key="2">
    <source>
        <dbReference type="Proteomes" id="UP001159363"/>
    </source>
</evidence>
<reference evidence="1 2" key="1">
    <citation type="submission" date="2023-02" db="EMBL/GenBank/DDBJ databases">
        <title>LHISI_Scaffold_Assembly.</title>
        <authorList>
            <person name="Stuart O.P."/>
            <person name="Cleave R."/>
            <person name="Magrath M.J.L."/>
            <person name="Mikheyev A.S."/>
        </authorList>
    </citation>
    <scope>NUCLEOTIDE SEQUENCE [LARGE SCALE GENOMIC DNA]</scope>
    <source>
        <strain evidence="1">Daus_M_001</strain>
        <tissue evidence="1">Leg muscle</tissue>
    </source>
</reference>
<name>A0ABQ9G6W8_9NEOP</name>
<dbReference type="PANTHER" id="PTHR45749:SF23">
    <property type="entry name" value="ZINC FINGER MYM-TYPE PROTEIN 1-LIKE"/>
    <property type="match status" value="1"/>
</dbReference>